<gene>
    <name evidence="1" type="primary">Acey_s0002.g927</name>
    <name evidence="1" type="ORF">Y032_0002g927</name>
</gene>
<sequence length="200" mass="23042">MTTIPLSPDRVLCITSERKEIDQRQELDMVVHIASRMTTATKYPSLDKQQRETQYPYDDSTCSSQAHFMNSTMVPWHGKRNIDGLSTNYTEYLYEYAPRPTCGFDKRDQCNSKYLFCDISNGDPHCAAKIKIGGYCDQYIYDGIVDLVVLSVLFQPHSKIAEDISIGVFLYVKNKYDTKMSTLHDIDSSTFTHDTIFWLQ</sequence>
<proteinExistence type="predicted"/>
<dbReference type="STRING" id="53326.A0A016W1F3"/>
<evidence type="ECO:0000313" key="2">
    <source>
        <dbReference type="Proteomes" id="UP000024635"/>
    </source>
</evidence>
<organism evidence="1 2">
    <name type="scientific">Ancylostoma ceylanicum</name>
    <dbReference type="NCBI Taxonomy" id="53326"/>
    <lineage>
        <taxon>Eukaryota</taxon>
        <taxon>Metazoa</taxon>
        <taxon>Ecdysozoa</taxon>
        <taxon>Nematoda</taxon>
        <taxon>Chromadorea</taxon>
        <taxon>Rhabditida</taxon>
        <taxon>Rhabditina</taxon>
        <taxon>Rhabditomorpha</taxon>
        <taxon>Strongyloidea</taxon>
        <taxon>Ancylostomatidae</taxon>
        <taxon>Ancylostomatinae</taxon>
        <taxon>Ancylostoma</taxon>
    </lineage>
</organism>
<dbReference type="EMBL" id="JARK01001338">
    <property type="protein sequence ID" value="EYC33674.1"/>
    <property type="molecule type" value="Genomic_DNA"/>
</dbReference>
<reference evidence="2" key="1">
    <citation type="journal article" date="2015" name="Nat. Genet.">
        <title>The genome and transcriptome of the zoonotic hookworm Ancylostoma ceylanicum identify infection-specific gene families.</title>
        <authorList>
            <person name="Schwarz E.M."/>
            <person name="Hu Y."/>
            <person name="Antoshechkin I."/>
            <person name="Miller M.M."/>
            <person name="Sternberg P.W."/>
            <person name="Aroian R.V."/>
        </authorList>
    </citation>
    <scope>NUCLEOTIDE SEQUENCE</scope>
    <source>
        <strain evidence="2">HY135</strain>
    </source>
</reference>
<comment type="caution">
    <text evidence="1">The sequence shown here is derived from an EMBL/GenBank/DDBJ whole genome shotgun (WGS) entry which is preliminary data.</text>
</comment>
<name>A0A016W1F3_9BILA</name>
<keyword evidence="2" id="KW-1185">Reference proteome</keyword>
<dbReference type="OrthoDB" id="5877708at2759"/>
<dbReference type="AlphaFoldDB" id="A0A016W1F3"/>
<accession>A0A016W1F3</accession>
<protein>
    <submittedName>
        <fullName evidence="1">Uncharacterized protein</fullName>
    </submittedName>
</protein>
<evidence type="ECO:0000313" key="1">
    <source>
        <dbReference type="EMBL" id="EYC33674.1"/>
    </source>
</evidence>
<dbReference type="Proteomes" id="UP000024635">
    <property type="component" value="Unassembled WGS sequence"/>
</dbReference>